<evidence type="ECO:0000313" key="2">
    <source>
        <dbReference type="EMBL" id="MBJ8341982.1"/>
    </source>
</evidence>
<proteinExistence type="predicted"/>
<name>A0A934NVD6_9NOCA</name>
<organism evidence="2 3">
    <name type="scientific">Antrihabitans stalagmiti</name>
    <dbReference type="NCBI Taxonomy" id="2799499"/>
    <lineage>
        <taxon>Bacteria</taxon>
        <taxon>Bacillati</taxon>
        <taxon>Actinomycetota</taxon>
        <taxon>Actinomycetes</taxon>
        <taxon>Mycobacteriales</taxon>
        <taxon>Nocardiaceae</taxon>
        <taxon>Antrihabitans</taxon>
    </lineage>
</organism>
<dbReference type="Proteomes" id="UP000655868">
    <property type="component" value="Unassembled WGS sequence"/>
</dbReference>
<protein>
    <recommendedName>
        <fullName evidence="4">DUF3060 domain-containing protein</fullName>
    </recommendedName>
</protein>
<feature type="signal peptide" evidence="1">
    <location>
        <begin position="1"/>
        <end position="21"/>
    </location>
</feature>
<evidence type="ECO:0000313" key="3">
    <source>
        <dbReference type="Proteomes" id="UP000655868"/>
    </source>
</evidence>
<evidence type="ECO:0000256" key="1">
    <source>
        <dbReference type="SAM" id="SignalP"/>
    </source>
</evidence>
<evidence type="ECO:0008006" key="4">
    <source>
        <dbReference type="Google" id="ProtNLM"/>
    </source>
</evidence>
<dbReference type="EMBL" id="JAEMNV010000009">
    <property type="protein sequence ID" value="MBJ8341982.1"/>
    <property type="molecule type" value="Genomic_DNA"/>
</dbReference>
<gene>
    <name evidence="2" type="ORF">JGU71_24140</name>
</gene>
<dbReference type="AlphaFoldDB" id="A0A934NVD6"/>
<keyword evidence="3" id="KW-1185">Reference proteome</keyword>
<keyword evidence="1" id="KW-0732">Signal</keyword>
<dbReference type="PROSITE" id="PS51257">
    <property type="entry name" value="PROKAR_LIPOPROTEIN"/>
    <property type="match status" value="1"/>
</dbReference>
<dbReference type="RefSeq" id="WP_199707141.1">
    <property type="nucleotide sequence ID" value="NZ_JAEMNV010000009.1"/>
</dbReference>
<comment type="caution">
    <text evidence="2">The sequence shown here is derived from an EMBL/GenBank/DDBJ whole genome shotgun (WGS) entry which is preliminary data.</text>
</comment>
<feature type="chain" id="PRO_5038669796" description="DUF3060 domain-containing protein" evidence="1">
    <location>
        <begin position="22"/>
        <end position="108"/>
    </location>
</feature>
<sequence length="108" mass="11044">MKTLALVLLGFALVGCSQVDALAPVGGDQLAIVRFAANDLLVEQKVEILSAPVCEATGDSVKCQGATVGGEAINVTSEGDSLDVTVGSRTIYDGSLNDVIDANARPRP</sequence>
<accession>A0A934NVD6</accession>
<reference evidence="2" key="1">
    <citation type="submission" date="2020-12" db="EMBL/GenBank/DDBJ databases">
        <title>Antrihabitans popcorni sp. nov. and Antrihabitans auranticaus sp. nov., isolated from a larva cave.</title>
        <authorList>
            <person name="Lee S.D."/>
            <person name="Kim I.S."/>
        </authorList>
    </citation>
    <scope>NUCLEOTIDE SEQUENCE</scope>
    <source>
        <strain evidence="2">YC3-6</strain>
    </source>
</reference>